<dbReference type="AlphaFoldDB" id="A0A0E9VME3"/>
<protein>
    <submittedName>
        <fullName evidence="1">Uncharacterized protein</fullName>
    </submittedName>
</protein>
<sequence>MLELQLFIKTHPLLGHKDSQSGKLGAPRTTWLDIKITIL</sequence>
<evidence type="ECO:0000313" key="1">
    <source>
        <dbReference type="EMBL" id="JAH78585.1"/>
    </source>
</evidence>
<accession>A0A0E9VME3</accession>
<reference evidence="1" key="2">
    <citation type="journal article" date="2015" name="Fish Shellfish Immunol.">
        <title>Early steps in the European eel (Anguilla anguilla)-Vibrio vulnificus interaction in the gills: Role of the RtxA13 toxin.</title>
        <authorList>
            <person name="Callol A."/>
            <person name="Pajuelo D."/>
            <person name="Ebbesson L."/>
            <person name="Teles M."/>
            <person name="MacKenzie S."/>
            <person name="Amaro C."/>
        </authorList>
    </citation>
    <scope>NUCLEOTIDE SEQUENCE</scope>
</reference>
<dbReference type="EMBL" id="GBXM01029992">
    <property type="protein sequence ID" value="JAH78585.1"/>
    <property type="molecule type" value="Transcribed_RNA"/>
</dbReference>
<proteinExistence type="predicted"/>
<organism evidence="1">
    <name type="scientific">Anguilla anguilla</name>
    <name type="common">European freshwater eel</name>
    <name type="synonym">Muraena anguilla</name>
    <dbReference type="NCBI Taxonomy" id="7936"/>
    <lineage>
        <taxon>Eukaryota</taxon>
        <taxon>Metazoa</taxon>
        <taxon>Chordata</taxon>
        <taxon>Craniata</taxon>
        <taxon>Vertebrata</taxon>
        <taxon>Euteleostomi</taxon>
        <taxon>Actinopterygii</taxon>
        <taxon>Neopterygii</taxon>
        <taxon>Teleostei</taxon>
        <taxon>Anguilliformes</taxon>
        <taxon>Anguillidae</taxon>
        <taxon>Anguilla</taxon>
    </lineage>
</organism>
<name>A0A0E9VME3_ANGAN</name>
<reference evidence="1" key="1">
    <citation type="submission" date="2014-11" db="EMBL/GenBank/DDBJ databases">
        <authorList>
            <person name="Amaro Gonzalez C."/>
        </authorList>
    </citation>
    <scope>NUCLEOTIDE SEQUENCE</scope>
</reference>